<dbReference type="InterPro" id="IPR001248">
    <property type="entry name" value="Pur-cyt_permease"/>
</dbReference>
<comment type="similarity">
    <text evidence="2 7">Belongs to the purine-cytosine permease (2.A.39) family.</text>
</comment>
<evidence type="ECO:0000256" key="7">
    <source>
        <dbReference type="PIRNR" id="PIRNR002744"/>
    </source>
</evidence>
<dbReference type="KEGG" id="cdep:91085811"/>
<dbReference type="PIRSF" id="PIRSF002744">
    <property type="entry name" value="Pur-cyt_permease"/>
    <property type="match status" value="1"/>
</dbReference>
<dbReference type="Pfam" id="PF02133">
    <property type="entry name" value="Transp_cyt_pur"/>
    <property type="match status" value="1"/>
</dbReference>
<evidence type="ECO:0000256" key="2">
    <source>
        <dbReference type="ARBA" id="ARBA00008974"/>
    </source>
</evidence>
<sequence>MEGKGPALLLPANASDRAIKLEESLEKKTPLGQDTGLPYYAQEETGYIRHYSLGKSRLRRVTKKIIDFLVKHGLEERGIEPRPEEDCDKLTRWSYLPQYTLWAAFNTNILSFSEGVIGPALFGLDWKTSCLCIVFFGAASALSVAYCATNGPKTGMRQMVQARYGLGYVPALVFGLLNCATMIGFMSLTAILAGQCLSLASNSNMGWDVGIVIAALLAFILSFVGLKALHIVSLISFPIMIITFCVLAGVVGDKLRLVNAPAAKSATAVTTSGVLGYGASLIGFTVTYTGLASDFTTNLPPHTPRWKLFLWVYFGVVTPVILIPIFGAACQLIAYSIPNWASASKVSVPNLIYTITGNGNGASRFVMILFCLSVVANTAPTIYSAGLSGQVAIPWLVRVPRYILALVVSAIYLPIAITGSSQFYVALENFSAVLSYWSALYVAPTLIEPLIFRAPVSKKTYPVEIWDQIGKLPIGIATIVSVICGMPLVTAGMAQSWWTGWIAREIEGTGDIAFELGFVVVGLVYLPTRYFERKYTGR</sequence>
<keyword evidence="5" id="KW-1133">Transmembrane helix</keyword>
<name>A0A1E3IT46_9TREE</name>
<evidence type="ECO:0000256" key="5">
    <source>
        <dbReference type="ARBA" id="ARBA00022989"/>
    </source>
</evidence>
<keyword evidence="9" id="KW-1185">Reference proteome</keyword>
<dbReference type="OrthoDB" id="2116389at2759"/>
<comment type="subcellular location">
    <subcellularLocation>
        <location evidence="1">Membrane</location>
        <topology evidence="1">Multi-pass membrane protein</topology>
    </subcellularLocation>
</comment>
<evidence type="ECO:0000313" key="9">
    <source>
        <dbReference type="Proteomes" id="UP000094043"/>
    </source>
</evidence>
<evidence type="ECO:0000313" key="8">
    <source>
        <dbReference type="EMBL" id="WVN86434.1"/>
    </source>
</evidence>
<reference evidence="8" key="3">
    <citation type="submission" date="2024-01" db="EMBL/GenBank/DDBJ databases">
        <authorList>
            <person name="Coelho M.A."/>
            <person name="David-Palma M."/>
            <person name="Shea T."/>
            <person name="Sun S."/>
            <person name="Cuomo C.A."/>
            <person name="Heitman J."/>
        </authorList>
    </citation>
    <scope>NUCLEOTIDE SEQUENCE</scope>
    <source>
        <strain evidence="8">CBS 7841</strain>
    </source>
</reference>
<dbReference type="VEuPathDB" id="FungiDB:L203_01035"/>
<evidence type="ECO:0000256" key="3">
    <source>
        <dbReference type="ARBA" id="ARBA00022448"/>
    </source>
</evidence>
<evidence type="ECO:0000256" key="4">
    <source>
        <dbReference type="ARBA" id="ARBA00022692"/>
    </source>
</evidence>
<keyword evidence="3 7" id="KW-0813">Transport</keyword>
<dbReference type="GO" id="GO:0005886">
    <property type="term" value="C:plasma membrane"/>
    <property type="evidence" value="ECO:0007669"/>
    <property type="project" value="TreeGrafter"/>
</dbReference>
<dbReference type="Proteomes" id="UP000094043">
    <property type="component" value="Chromosome 2"/>
</dbReference>
<dbReference type="InterPro" id="IPR026030">
    <property type="entry name" value="Pur-cyt_permease_Fcy2/21/22"/>
</dbReference>
<keyword evidence="6 7" id="KW-0472">Membrane</keyword>
<reference evidence="8" key="1">
    <citation type="submission" date="2016-06" db="EMBL/GenBank/DDBJ databases">
        <authorList>
            <person name="Cuomo C."/>
            <person name="Litvintseva A."/>
            <person name="Heitman J."/>
            <person name="Chen Y."/>
            <person name="Sun S."/>
            <person name="Springer D."/>
            <person name="Dromer F."/>
            <person name="Young S."/>
            <person name="Zeng Q."/>
            <person name="Chapman S."/>
            <person name="Gujja S."/>
            <person name="Saif S."/>
            <person name="Birren B."/>
        </authorList>
    </citation>
    <scope>NUCLEOTIDE SEQUENCE</scope>
    <source>
        <strain evidence="8">CBS 7841</strain>
    </source>
</reference>
<dbReference type="GeneID" id="91085811"/>
<proteinExistence type="inferred from homology"/>
<gene>
    <name evidence="8" type="ORF">L203_101598</name>
</gene>
<dbReference type="PANTHER" id="PTHR31806">
    <property type="entry name" value="PURINE-CYTOSINE PERMEASE FCY2-RELATED"/>
    <property type="match status" value="1"/>
</dbReference>
<dbReference type="EMBL" id="CP143785">
    <property type="protein sequence ID" value="WVN86434.1"/>
    <property type="molecule type" value="Genomic_DNA"/>
</dbReference>
<evidence type="ECO:0000256" key="1">
    <source>
        <dbReference type="ARBA" id="ARBA00004141"/>
    </source>
</evidence>
<dbReference type="Gene3D" id="1.10.4160.10">
    <property type="entry name" value="Hydantoin permease"/>
    <property type="match status" value="1"/>
</dbReference>
<dbReference type="PANTHER" id="PTHR31806:SF5">
    <property type="entry name" value="PURINE-CYTOSINE PERMEASE FCY21"/>
    <property type="match status" value="1"/>
</dbReference>
<reference evidence="8" key="2">
    <citation type="journal article" date="2022" name="Elife">
        <title>Obligate sexual reproduction of a homothallic fungus closely related to the Cryptococcus pathogenic species complex.</title>
        <authorList>
            <person name="Passer A.R."/>
            <person name="Clancey S.A."/>
            <person name="Shea T."/>
            <person name="David-Palma M."/>
            <person name="Averette A.F."/>
            <person name="Boekhout T."/>
            <person name="Porcel B.M."/>
            <person name="Nowrousian M."/>
            <person name="Cuomo C.A."/>
            <person name="Sun S."/>
            <person name="Heitman J."/>
            <person name="Coelho M.A."/>
        </authorList>
    </citation>
    <scope>NUCLEOTIDE SEQUENCE</scope>
    <source>
        <strain evidence="8">CBS 7841</strain>
    </source>
</reference>
<dbReference type="AlphaFoldDB" id="A0A1E3IT46"/>
<keyword evidence="4" id="KW-0812">Transmembrane</keyword>
<protein>
    <submittedName>
        <fullName evidence="8">Uncharacterized protein</fullName>
    </submittedName>
</protein>
<dbReference type="GO" id="GO:0022857">
    <property type="term" value="F:transmembrane transporter activity"/>
    <property type="evidence" value="ECO:0007669"/>
    <property type="project" value="InterPro"/>
</dbReference>
<organism evidence="8 9">
    <name type="scientific">Cryptococcus depauperatus CBS 7841</name>
    <dbReference type="NCBI Taxonomy" id="1295531"/>
    <lineage>
        <taxon>Eukaryota</taxon>
        <taxon>Fungi</taxon>
        <taxon>Dikarya</taxon>
        <taxon>Basidiomycota</taxon>
        <taxon>Agaricomycotina</taxon>
        <taxon>Tremellomycetes</taxon>
        <taxon>Tremellales</taxon>
        <taxon>Cryptococcaceae</taxon>
        <taxon>Cryptococcus</taxon>
    </lineage>
</organism>
<evidence type="ECO:0000256" key="6">
    <source>
        <dbReference type="ARBA" id="ARBA00023136"/>
    </source>
</evidence>
<accession>A0A1E3IT46</accession>
<dbReference type="RefSeq" id="XP_066067134.1">
    <property type="nucleotide sequence ID" value="XM_066211037.1"/>
</dbReference>